<dbReference type="InterPro" id="IPR015889">
    <property type="entry name" value="Intradiol_dOase_core"/>
</dbReference>
<feature type="non-terminal residue" evidence="1">
    <location>
        <position position="298"/>
    </location>
</feature>
<feature type="non-terminal residue" evidence="1">
    <location>
        <position position="1"/>
    </location>
</feature>
<dbReference type="Gene3D" id="2.60.40.1120">
    <property type="entry name" value="Carboxypeptidase-like, regulatory domain"/>
    <property type="match status" value="1"/>
</dbReference>
<dbReference type="InterPro" id="IPR008969">
    <property type="entry name" value="CarboxyPept-like_regulatory"/>
</dbReference>
<dbReference type="Gene3D" id="2.60.130.10">
    <property type="entry name" value="Aromatic compound dioxygenase"/>
    <property type="match status" value="1"/>
</dbReference>
<reference evidence="1" key="1">
    <citation type="journal article" date="2014" name="Front. Microbiol.">
        <title>High frequency of phylogenetically diverse reductive dehalogenase-homologous genes in deep subseafloor sedimentary metagenomes.</title>
        <authorList>
            <person name="Kawai M."/>
            <person name="Futagami T."/>
            <person name="Toyoda A."/>
            <person name="Takaki Y."/>
            <person name="Nishi S."/>
            <person name="Hori S."/>
            <person name="Arai W."/>
            <person name="Tsubouchi T."/>
            <person name="Morono Y."/>
            <person name="Uchiyama I."/>
            <person name="Ito T."/>
            <person name="Fujiyama A."/>
            <person name="Inagaki F."/>
            <person name="Takami H."/>
        </authorList>
    </citation>
    <scope>NUCLEOTIDE SEQUENCE</scope>
    <source>
        <strain evidence="1">Expedition CK06-06</strain>
    </source>
</reference>
<evidence type="ECO:0008006" key="2">
    <source>
        <dbReference type="Google" id="ProtNLM"/>
    </source>
</evidence>
<dbReference type="SUPFAM" id="SSF49464">
    <property type="entry name" value="Carboxypeptidase regulatory domain-like"/>
    <property type="match status" value="2"/>
</dbReference>
<dbReference type="Pfam" id="PF13620">
    <property type="entry name" value="CarboxypepD_reg"/>
    <property type="match status" value="1"/>
</dbReference>
<evidence type="ECO:0000313" key="1">
    <source>
        <dbReference type="EMBL" id="GAG82831.1"/>
    </source>
</evidence>
<name>X1CF29_9ZZZZ</name>
<dbReference type="AlphaFoldDB" id="X1CF29"/>
<comment type="caution">
    <text evidence="1">The sequence shown here is derived from an EMBL/GenBank/DDBJ whole genome shotgun (WGS) entry which is preliminary data.</text>
</comment>
<dbReference type="GO" id="GO:0016702">
    <property type="term" value="F:oxidoreductase activity, acting on single donors with incorporation of molecular oxygen, incorporation of two atoms of oxygen"/>
    <property type="evidence" value="ECO:0007669"/>
    <property type="project" value="InterPro"/>
</dbReference>
<organism evidence="1">
    <name type="scientific">marine sediment metagenome</name>
    <dbReference type="NCBI Taxonomy" id="412755"/>
    <lineage>
        <taxon>unclassified sequences</taxon>
        <taxon>metagenomes</taxon>
        <taxon>ecological metagenomes</taxon>
    </lineage>
</organism>
<dbReference type="EMBL" id="BART01017857">
    <property type="protein sequence ID" value="GAG82831.1"/>
    <property type="molecule type" value="Genomic_DNA"/>
</dbReference>
<protein>
    <recommendedName>
        <fullName evidence="2">Carboxypeptidase regulatory-like domain-containing protein</fullName>
    </recommendedName>
</protein>
<accession>X1CF29</accession>
<sequence length="298" mass="32765">PISGEVIFNYEPIADDVFAMVIPKGFTELPRKQRGVLSGRVLDEHEQPVANAIVFVTDRAGQFSEQTITDESGHFTFKLPPEGVGAPLWLPVLLRAFVEGVPDKIAWSIIKDPAGREPGGQIPYDVAYIDNDGHTLKSANGITLRMEPAGTIAGQVTDVDGAPIPNAKVKLLRCEPADKFGNSTPTSIGVLRWDGPDELGIVRTDENGRYELNNLLQLWKRTKVVIHAEAEGFVSDTTSFRTKGPIEYEELDLQLYRAGITVSGVLVDNYGQPLETREIYGTVDGRGYCRTKTDRKGR</sequence>
<gene>
    <name evidence="1" type="ORF">S01H4_33845</name>
</gene>
<proteinExistence type="predicted"/>
<dbReference type="GO" id="GO:0005506">
    <property type="term" value="F:iron ion binding"/>
    <property type="evidence" value="ECO:0007669"/>
    <property type="project" value="InterPro"/>
</dbReference>